<comment type="pathway">
    <text evidence="1">Alkaloid biosynthesis.</text>
</comment>
<evidence type="ECO:0000313" key="10">
    <source>
        <dbReference type="Proteomes" id="UP001161247"/>
    </source>
</evidence>
<proteinExistence type="predicted"/>
<dbReference type="InterPro" id="IPR016167">
    <property type="entry name" value="FAD-bd_PCMH_sub1"/>
</dbReference>
<evidence type="ECO:0000256" key="6">
    <source>
        <dbReference type="ARBA" id="ARBA00023180"/>
    </source>
</evidence>
<dbReference type="PANTHER" id="PTHR32448">
    <property type="entry name" value="OS08G0158400 PROTEIN"/>
    <property type="match status" value="1"/>
</dbReference>
<dbReference type="AlphaFoldDB" id="A0AAV1E248"/>
<sequence>MEMRVRSGGHDFEGSSYISRVPFFVLDMYNFRSIVVDSDSKTAWMGVGLTLGETYYKINEKKTTLACPAGYWPSVGVGGHIGAGGYVILSYKVRLFEVPVRVSGFNVKRTLEQGAIQLVHKWQQISPKMPVKLGLTVQLYSIVNSAESGKKTILTEFITTYRGGINQLLSIMRRYFPELGVTRKDCQEMPWIKSYPFSLGVPIDDNNNLNVKDFLTNRGSLGDPSGFKWKVDFTEDPIPPEGLEKIFSKLHEVPPMTAQLGWTILGGGIMDKIPESRIPFPHRRKLMVMRHVVFWNKNDTSVVAQTRIDWMQQLHRIIGPYVPNNPRAAYAGYRDFELGVNVVENRDQTSDVENARMWGSAYFKNNFDRLVRVKSLVDPQNFLKSEQSIPILQR</sequence>
<evidence type="ECO:0000256" key="2">
    <source>
        <dbReference type="ARBA" id="ARBA00022589"/>
    </source>
</evidence>
<dbReference type="InterPro" id="IPR016169">
    <property type="entry name" value="FAD-bd_PCMH_sub2"/>
</dbReference>
<accession>A0AAV1E248</accession>
<name>A0AAV1E248_OLDCO</name>
<protein>
    <submittedName>
        <fullName evidence="9">OLC1v1014943C1</fullName>
    </submittedName>
</protein>
<dbReference type="InterPro" id="IPR006094">
    <property type="entry name" value="Oxid_FAD_bind_N"/>
</dbReference>
<dbReference type="InterPro" id="IPR036318">
    <property type="entry name" value="FAD-bd_PCMH-like_sf"/>
</dbReference>
<keyword evidence="5" id="KW-0274">FAD</keyword>
<dbReference type="SUPFAM" id="SSF56176">
    <property type="entry name" value="FAD-binding/transporter-associated domain-like"/>
    <property type="match status" value="1"/>
</dbReference>
<dbReference type="GO" id="GO:0016491">
    <property type="term" value="F:oxidoreductase activity"/>
    <property type="evidence" value="ECO:0007669"/>
    <property type="project" value="InterPro"/>
</dbReference>
<keyword evidence="10" id="KW-1185">Reference proteome</keyword>
<keyword evidence="6" id="KW-0325">Glycoprotein</keyword>
<keyword evidence="3" id="KW-0285">Flavoprotein</keyword>
<reference evidence="9" key="1">
    <citation type="submission" date="2023-03" db="EMBL/GenBank/DDBJ databases">
        <authorList>
            <person name="Julca I."/>
        </authorList>
    </citation>
    <scope>NUCLEOTIDE SEQUENCE</scope>
</reference>
<evidence type="ECO:0000256" key="3">
    <source>
        <dbReference type="ARBA" id="ARBA00022630"/>
    </source>
</evidence>
<keyword evidence="4" id="KW-0732">Signal</keyword>
<evidence type="ECO:0000259" key="8">
    <source>
        <dbReference type="Pfam" id="PF08031"/>
    </source>
</evidence>
<keyword evidence="2" id="KW-0017">Alkaloid metabolism</keyword>
<gene>
    <name evidence="9" type="ORF">OLC1_LOCUS21073</name>
</gene>
<dbReference type="GO" id="GO:0050660">
    <property type="term" value="F:flavin adenine dinucleotide binding"/>
    <property type="evidence" value="ECO:0007669"/>
    <property type="project" value="InterPro"/>
</dbReference>
<dbReference type="Gene3D" id="3.30.465.10">
    <property type="match status" value="1"/>
</dbReference>
<evidence type="ECO:0000256" key="4">
    <source>
        <dbReference type="ARBA" id="ARBA00022729"/>
    </source>
</evidence>
<feature type="domain" description="FAD linked oxidase N-terminal" evidence="7">
    <location>
        <begin position="3"/>
        <end position="86"/>
    </location>
</feature>
<dbReference type="Gene3D" id="3.40.462.20">
    <property type="match status" value="1"/>
</dbReference>
<dbReference type="InterPro" id="IPR012951">
    <property type="entry name" value="BBE"/>
</dbReference>
<dbReference type="Pfam" id="PF01565">
    <property type="entry name" value="FAD_binding_4"/>
    <property type="match status" value="1"/>
</dbReference>
<evidence type="ECO:0000259" key="7">
    <source>
        <dbReference type="Pfam" id="PF01565"/>
    </source>
</evidence>
<organism evidence="9 10">
    <name type="scientific">Oldenlandia corymbosa var. corymbosa</name>
    <dbReference type="NCBI Taxonomy" id="529605"/>
    <lineage>
        <taxon>Eukaryota</taxon>
        <taxon>Viridiplantae</taxon>
        <taxon>Streptophyta</taxon>
        <taxon>Embryophyta</taxon>
        <taxon>Tracheophyta</taxon>
        <taxon>Spermatophyta</taxon>
        <taxon>Magnoliopsida</taxon>
        <taxon>eudicotyledons</taxon>
        <taxon>Gunneridae</taxon>
        <taxon>Pentapetalae</taxon>
        <taxon>asterids</taxon>
        <taxon>lamiids</taxon>
        <taxon>Gentianales</taxon>
        <taxon>Rubiaceae</taxon>
        <taxon>Rubioideae</taxon>
        <taxon>Spermacoceae</taxon>
        <taxon>Hedyotis-Oldenlandia complex</taxon>
        <taxon>Oldenlandia</taxon>
    </lineage>
</organism>
<evidence type="ECO:0000256" key="5">
    <source>
        <dbReference type="ARBA" id="ARBA00022827"/>
    </source>
</evidence>
<feature type="domain" description="Berberine/berberine-like" evidence="8">
    <location>
        <begin position="329"/>
        <end position="390"/>
    </location>
</feature>
<evidence type="ECO:0000313" key="9">
    <source>
        <dbReference type="EMBL" id="CAI9114264.1"/>
    </source>
</evidence>
<dbReference type="Gene3D" id="3.30.43.10">
    <property type="entry name" value="Uridine Diphospho-n-acetylenolpyruvylglucosamine Reductase, domain 2"/>
    <property type="match status" value="1"/>
</dbReference>
<dbReference type="Pfam" id="PF08031">
    <property type="entry name" value="BBE"/>
    <property type="match status" value="1"/>
</dbReference>
<evidence type="ECO:0000256" key="1">
    <source>
        <dbReference type="ARBA" id="ARBA00004913"/>
    </source>
</evidence>
<dbReference type="EMBL" id="OX459124">
    <property type="protein sequence ID" value="CAI9114264.1"/>
    <property type="molecule type" value="Genomic_DNA"/>
</dbReference>
<dbReference type="Proteomes" id="UP001161247">
    <property type="component" value="Chromosome 7"/>
</dbReference>